<dbReference type="Proteomes" id="UP000215377">
    <property type="component" value="Unassembled WGS sequence"/>
</dbReference>
<feature type="modified residue" description="4-aspartylphosphate" evidence="6">
    <location>
        <position position="52"/>
    </location>
</feature>
<dbReference type="SMART" id="SM00862">
    <property type="entry name" value="Trans_reg_C"/>
    <property type="match status" value="1"/>
</dbReference>
<protein>
    <recommendedName>
        <fullName evidence="12">Transcriptional regulator</fullName>
    </recommendedName>
</protein>
<evidence type="ECO:0008006" key="12">
    <source>
        <dbReference type="Google" id="ProtNLM"/>
    </source>
</evidence>
<feature type="domain" description="OmpR/PhoB-type" evidence="9">
    <location>
        <begin position="128"/>
        <end position="227"/>
    </location>
</feature>
<organism evidence="10 11">
    <name type="scientific">Marinibacterium profundimaris</name>
    <dbReference type="NCBI Taxonomy" id="1679460"/>
    <lineage>
        <taxon>Bacteria</taxon>
        <taxon>Pseudomonadati</taxon>
        <taxon>Pseudomonadota</taxon>
        <taxon>Alphaproteobacteria</taxon>
        <taxon>Rhodobacterales</taxon>
        <taxon>Paracoccaceae</taxon>
        <taxon>Marinibacterium</taxon>
    </lineage>
</organism>
<dbReference type="Pfam" id="PF00072">
    <property type="entry name" value="Response_reg"/>
    <property type="match status" value="1"/>
</dbReference>
<keyword evidence="2" id="KW-0902">Two-component regulatory system</keyword>
<dbReference type="PANTHER" id="PTHR48111">
    <property type="entry name" value="REGULATOR OF RPOS"/>
    <property type="match status" value="1"/>
</dbReference>
<keyword evidence="4 7" id="KW-0238">DNA-binding</keyword>
<dbReference type="InterPro" id="IPR001867">
    <property type="entry name" value="OmpR/PhoB-type_DNA-bd"/>
</dbReference>
<dbReference type="EMBL" id="AQQR01000001">
    <property type="protein sequence ID" value="OWU77956.1"/>
    <property type="molecule type" value="Genomic_DNA"/>
</dbReference>
<dbReference type="AlphaFoldDB" id="A0A225P196"/>
<reference evidence="10 11" key="1">
    <citation type="submission" date="2013-04" db="EMBL/GenBank/DDBJ databases">
        <title>Oceanicola sp. 22II1-22F33 Genome Sequencing.</title>
        <authorList>
            <person name="Lai Q."/>
            <person name="Li G."/>
            <person name="Shao Z."/>
        </authorList>
    </citation>
    <scope>NUCLEOTIDE SEQUENCE [LARGE SCALE GENOMIC DNA]</scope>
    <source>
        <strain evidence="10 11">22II1-22F33</strain>
    </source>
</reference>
<dbReference type="InterPro" id="IPR001789">
    <property type="entry name" value="Sig_transdc_resp-reg_receiver"/>
</dbReference>
<evidence type="ECO:0000256" key="4">
    <source>
        <dbReference type="ARBA" id="ARBA00023125"/>
    </source>
</evidence>
<feature type="DNA-binding region" description="OmpR/PhoB-type" evidence="7">
    <location>
        <begin position="128"/>
        <end position="227"/>
    </location>
</feature>
<keyword evidence="11" id="KW-1185">Reference proteome</keyword>
<dbReference type="PROSITE" id="PS51755">
    <property type="entry name" value="OMPR_PHOB"/>
    <property type="match status" value="1"/>
</dbReference>
<evidence type="ECO:0000256" key="5">
    <source>
        <dbReference type="ARBA" id="ARBA00023163"/>
    </source>
</evidence>
<dbReference type="Gene3D" id="6.10.250.690">
    <property type="match status" value="1"/>
</dbReference>
<evidence type="ECO:0000313" key="11">
    <source>
        <dbReference type="Proteomes" id="UP000215377"/>
    </source>
</evidence>
<dbReference type="SUPFAM" id="SSF52172">
    <property type="entry name" value="CheY-like"/>
    <property type="match status" value="1"/>
</dbReference>
<dbReference type="GO" id="GO:0032993">
    <property type="term" value="C:protein-DNA complex"/>
    <property type="evidence" value="ECO:0007669"/>
    <property type="project" value="TreeGrafter"/>
</dbReference>
<evidence type="ECO:0000256" key="1">
    <source>
        <dbReference type="ARBA" id="ARBA00022553"/>
    </source>
</evidence>
<evidence type="ECO:0000256" key="7">
    <source>
        <dbReference type="PROSITE-ProRule" id="PRU01091"/>
    </source>
</evidence>
<evidence type="ECO:0000313" key="10">
    <source>
        <dbReference type="EMBL" id="OWU77956.1"/>
    </source>
</evidence>
<evidence type="ECO:0000259" key="9">
    <source>
        <dbReference type="PROSITE" id="PS51755"/>
    </source>
</evidence>
<gene>
    <name evidence="10" type="ORF">ATO3_04820</name>
</gene>
<accession>A0A225P196</accession>
<dbReference type="PROSITE" id="PS50110">
    <property type="entry name" value="RESPONSE_REGULATORY"/>
    <property type="match status" value="1"/>
</dbReference>
<dbReference type="Gene3D" id="3.40.50.2300">
    <property type="match status" value="1"/>
</dbReference>
<evidence type="ECO:0000256" key="3">
    <source>
        <dbReference type="ARBA" id="ARBA00023015"/>
    </source>
</evidence>
<dbReference type="GO" id="GO:0000976">
    <property type="term" value="F:transcription cis-regulatory region binding"/>
    <property type="evidence" value="ECO:0007669"/>
    <property type="project" value="TreeGrafter"/>
</dbReference>
<dbReference type="PANTHER" id="PTHR48111:SF21">
    <property type="entry name" value="DNA-BINDING DUAL MASTER TRANSCRIPTIONAL REGULATOR RPAA"/>
    <property type="match status" value="1"/>
</dbReference>
<keyword evidence="3" id="KW-0805">Transcription regulation</keyword>
<dbReference type="InterPro" id="IPR039420">
    <property type="entry name" value="WalR-like"/>
</dbReference>
<dbReference type="InterPro" id="IPR011006">
    <property type="entry name" value="CheY-like_superfamily"/>
</dbReference>
<keyword evidence="1 6" id="KW-0597">Phosphoprotein</keyword>
<dbReference type="GO" id="GO:0000156">
    <property type="term" value="F:phosphorelay response regulator activity"/>
    <property type="evidence" value="ECO:0007669"/>
    <property type="project" value="TreeGrafter"/>
</dbReference>
<dbReference type="InterPro" id="IPR036388">
    <property type="entry name" value="WH-like_DNA-bd_sf"/>
</dbReference>
<dbReference type="Gene3D" id="1.10.10.10">
    <property type="entry name" value="Winged helix-like DNA-binding domain superfamily/Winged helix DNA-binding domain"/>
    <property type="match status" value="1"/>
</dbReference>
<evidence type="ECO:0000256" key="2">
    <source>
        <dbReference type="ARBA" id="ARBA00023012"/>
    </source>
</evidence>
<dbReference type="GO" id="GO:0006355">
    <property type="term" value="P:regulation of DNA-templated transcription"/>
    <property type="evidence" value="ECO:0007669"/>
    <property type="project" value="InterPro"/>
</dbReference>
<proteinExistence type="predicted"/>
<dbReference type="RefSeq" id="WP_088648630.1">
    <property type="nucleotide sequence ID" value="NZ_AQQR01000001.1"/>
</dbReference>
<evidence type="ECO:0000259" key="8">
    <source>
        <dbReference type="PROSITE" id="PS50110"/>
    </source>
</evidence>
<dbReference type="SMART" id="SM00448">
    <property type="entry name" value="REC"/>
    <property type="match status" value="1"/>
</dbReference>
<dbReference type="GO" id="GO:0005829">
    <property type="term" value="C:cytosol"/>
    <property type="evidence" value="ECO:0007669"/>
    <property type="project" value="TreeGrafter"/>
</dbReference>
<evidence type="ECO:0000256" key="6">
    <source>
        <dbReference type="PROSITE-ProRule" id="PRU00169"/>
    </source>
</evidence>
<dbReference type="OrthoDB" id="9802426at2"/>
<dbReference type="Pfam" id="PF00486">
    <property type="entry name" value="Trans_reg_C"/>
    <property type="match status" value="1"/>
</dbReference>
<feature type="domain" description="Response regulatory" evidence="8">
    <location>
        <begin position="3"/>
        <end position="116"/>
    </location>
</feature>
<sequence>MRSIMLVDHDRSALQALSQLLEGEGYHVETFVDPTLALRSLRRLRPDMAVMDMRIPRVDGLELLAQIRAQSDLPVMVMTSRASELEEAMGLRMGADDYVAKPFSPRVMVERIGALVRRHKGELTRPGDKVLEVGPLVIDPNRHWALWRDHPLDLSATEFRLFTYLAEAPGYIRTREQIMKRVYGDRICVEDRTVDSHIKRLRTKLKAVDPACKAIETVYGVGYRLTLPED</sequence>
<dbReference type="CDD" id="cd00383">
    <property type="entry name" value="trans_reg_C"/>
    <property type="match status" value="1"/>
</dbReference>
<keyword evidence="5" id="KW-0804">Transcription</keyword>
<name>A0A225P196_9RHOB</name>
<comment type="caution">
    <text evidence="10">The sequence shown here is derived from an EMBL/GenBank/DDBJ whole genome shotgun (WGS) entry which is preliminary data.</text>
</comment>